<accession>A0A1E3S9K5</accession>
<reference evidence="1 2" key="1">
    <citation type="submission" date="2017-02" db="EMBL/GenBank/DDBJ databases">
        <title>The new phylogeny of genus Mycobacterium.</title>
        <authorList>
            <person name="Tortoli E."/>
            <person name="Trovato A."/>
            <person name="Cirillo D.M."/>
        </authorList>
    </citation>
    <scope>NUCLEOTIDE SEQUENCE [LARGE SCALE GENOMIC DNA]</scope>
    <source>
        <strain evidence="1 2">DSM 44049</strain>
    </source>
</reference>
<dbReference type="AlphaFoldDB" id="A0A1E3S9K5"/>
<dbReference type="Proteomes" id="UP000192739">
    <property type="component" value="Unassembled WGS sequence"/>
</dbReference>
<evidence type="ECO:0000313" key="1">
    <source>
        <dbReference type="EMBL" id="ORB04688.1"/>
    </source>
</evidence>
<keyword evidence="2" id="KW-1185">Reference proteome</keyword>
<protein>
    <submittedName>
        <fullName evidence="1">Uncharacterized protein</fullName>
    </submittedName>
</protein>
<organism evidence="1 2">
    <name type="scientific">Mycobacterium intermedium</name>
    <dbReference type="NCBI Taxonomy" id="28445"/>
    <lineage>
        <taxon>Bacteria</taxon>
        <taxon>Bacillati</taxon>
        <taxon>Actinomycetota</taxon>
        <taxon>Actinomycetes</taxon>
        <taxon>Mycobacteriales</taxon>
        <taxon>Mycobacteriaceae</taxon>
        <taxon>Mycobacterium</taxon>
        <taxon>Mycobacterium simiae complex</taxon>
    </lineage>
</organism>
<dbReference type="EMBL" id="MVHT01000035">
    <property type="protein sequence ID" value="ORB04688.1"/>
    <property type="molecule type" value="Genomic_DNA"/>
</dbReference>
<evidence type="ECO:0000313" key="2">
    <source>
        <dbReference type="Proteomes" id="UP000192739"/>
    </source>
</evidence>
<sequence>MFGFTDAVGYVAYLAEQLAEVRHSRPCGAQRWRRVLQVGQVEHEPCAKLVRLHAQLQRFEFVFEHDRHLDEFARDSLIEPPPHDLQVDISG</sequence>
<comment type="caution">
    <text evidence="1">The sequence shown here is derived from an EMBL/GenBank/DDBJ whole genome shotgun (WGS) entry which is preliminary data.</text>
</comment>
<proteinExistence type="predicted"/>
<name>A0A1E3S9K5_MYCIE</name>
<gene>
    <name evidence="1" type="ORF">BST27_14275</name>
</gene>